<name>A0ACC1J380_9FUNG</name>
<keyword evidence="2" id="KW-1185">Reference proteome</keyword>
<dbReference type="EMBL" id="JANBPW010004177">
    <property type="protein sequence ID" value="KAJ1935631.1"/>
    <property type="molecule type" value="Genomic_DNA"/>
</dbReference>
<organism evidence="1 2">
    <name type="scientific">Linderina macrospora</name>
    <dbReference type="NCBI Taxonomy" id="4868"/>
    <lineage>
        <taxon>Eukaryota</taxon>
        <taxon>Fungi</taxon>
        <taxon>Fungi incertae sedis</taxon>
        <taxon>Zoopagomycota</taxon>
        <taxon>Kickxellomycotina</taxon>
        <taxon>Kickxellomycetes</taxon>
        <taxon>Kickxellales</taxon>
        <taxon>Kickxellaceae</taxon>
        <taxon>Linderina</taxon>
    </lineage>
</organism>
<protein>
    <submittedName>
        <fullName evidence="1">Uncharacterized protein</fullName>
    </submittedName>
</protein>
<comment type="caution">
    <text evidence="1">The sequence shown here is derived from an EMBL/GenBank/DDBJ whole genome shotgun (WGS) entry which is preliminary data.</text>
</comment>
<dbReference type="Proteomes" id="UP001150603">
    <property type="component" value="Unassembled WGS sequence"/>
</dbReference>
<reference evidence="1" key="1">
    <citation type="submission" date="2022-07" db="EMBL/GenBank/DDBJ databases">
        <title>Phylogenomic reconstructions and comparative analyses of Kickxellomycotina fungi.</title>
        <authorList>
            <person name="Reynolds N.K."/>
            <person name="Stajich J.E."/>
            <person name="Barry K."/>
            <person name="Grigoriev I.V."/>
            <person name="Crous P."/>
            <person name="Smith M.E."/>
        </authorList>
    </citation>
    <scope>NUCLEOTIDE SEQUENCE</scope>
    <source>
        <strain evidence="1">NRRL 5244</strain>
    </source>
</reference>
<evidence type="ECO:0000313" key="2">
    <source>
        <dbReference type="Proteomes" id="UP001150603"/>
    </source>
</evidence>
<evidence type="ECO:0000313" key="1">
    <source>
        <dbReference type="EMBL" id="KAJ1935631.1"/>
    </source>
</evidence>
<accession>A0ACC1J380</accession>
<proteinExistence type="predicted"/>
<sequence>MGGGGSGADHLSPIQTGLSPQDSTLIDKLSISNSVNHNSLSGSPFLSSSIPLLDQFRDSSLSARDSPGLHPFARSPVSNGGIELTRHAFTSVEMAGIVSSADNGGIDSAGSLRSGHYFGHHHHHHQHHHISYLQSVSSLSAGVDSHDSSRDGTPALAFRRCHAWRNVGYNRSVSALVKSDRRETQPTGHAVFR</sequence>
<gene>
    <name evidence="1" type="ORF">FBU59_005325</name>
</gene>